<dbReference type="InterPro" id="IPR036869">
    <property type="entry name" value="J_dom_sf"/>
</dbReference>
<dbReference type="Gene3D" id="1.10.287.110">
    <property type="entry name" value="DnaJ domain"/>
    <property type="match status" value="1"/>
</dbReference>
<evidence type="ECO:0000256" key="1">
    <source>
        <dbReference type="SAM" id="Coils"/>
    </source>
</evidence>
<accession>A0ABW2LCS8</accession>
<gene>
    <name evidence="3" type="ORF">ACFQY0_15505</name>
</gene>
<sequence length="177" mass="19849">MDAFRELGLKRGLSLESEDLRAVFREKGKSVHPDGGGESEGFSRIQQAMNLLSQPSSRLRHWLELEGIEGDFRGALSSSLVSIFSEIGPKFQAADDLIREREAAASQLAKALLEGRVQACREDLEEIQERLTEEIAGRVASFAEIERGEGDGWMVARELAFLEKWQAQVRERFAGLW</sequence>
<dbReference type="EMBL" id="JBHTBS010000008">
    <property type="protein sequence ID" value="MFC7338601.1"/>
    <property type="molecule type" value="Genomic_DNA"/>
</dbReference>
<reference evidence="4" key="1">
    <citation type="journal article" date="2019" name="Int. J. Syst. Evol. Microbiol.">
        <title>The Global Catalogue of Microorganisms (GCM) 10K type strain sequencing project: providing services to taxonomists for standard genome sequencing and annotation.</title>
        <authorList>
            <consortium name="The Broad Institute Genomics Platform"/>
            <consortium name="The Broad Institute Genome Sequencing Center for Infectious Disease"/>
            <person name="Wu L."/>
            <person name="Ma J."/>
        </authorList>
    </citation>
    <scope>NUCLEOTIDE SEQUENCE [LARGE SCALE GENOMIC DNA]</scope>
    <source>
        <strain evidence="4">CGMCC 4.1467</strain>
    </source>
</reference>
<name>A0ABW2LCS8_9BACT</name>
<organism evidence="3 4">
    <name type="scientific">Haloferula chungangensis</name>
    <dbReference type="NCBI Taxonomy" id="1048331"/>
    <lineage>
        <taxon>Bacteria</taxon>
        <taxon>Pseudomonadati</taxon>
        <taxon>Verrucomicrobiota</taxon>
        <taxon>Verrucomicrobiia</taxon>
        <taxon>Verrucomicrobiales</taxon>
        <taxon>Verrucomicrobiaceae</taxon>
        <taxon>Haloferula</taxon>
    </lineage>
</organism>
<comment type="caution">
    <text evidence="3">The sequence shown here is derived from an EMBL/GenBank/DDBJ whole genome shotgun (WGS) entry which is preliminary data.</text>
</comment>
<proteinExistence type="predicted"/>
<evidence type="ECO:0000313" key="4">
    <source>
        <dbReference type="Proteomes" id="UP001596472"/>
    </source>
</evidence>
<dbReference type="Proteomes" id="UP001596472">
    <property type="component" value="Unassembled WGS sequence"/>
</dbReference>
<dbReference type="InterPro" id="IPR001623">
    <property type="entry name" value="DnaJ_domain"/>
</dbReference>
<feature type="domain" description="J" evidence="2">
    <location>
        <begin position="2"/>
        <end position="67"/>
    </location>
</feature>
<dbReference type="PROSITE" id="PS50076">
    <property type="entry name" value="DNAJ_2"/>
    <property type="match status" value="1"/>
</dbReference>
<evidence type="ECO:0000313" key="3">
    <source>
        <dbReference type="EMBL" id="MFC7338601.1"/>
    </source>
</evidence>
<feature type="coiled-coil region" evidence="1">
    <location>
        <begin position="94"/>
        <end position="130"/>
    </location>
</feature>
<evidence type="ECO:0000259" key="2">
    <source>
        <dbReference type="PROSITE" id="PS50076"/>
    </source>
</evidence>
<protein>
    <recommendedName>
        <fullName evidence="2">J domain-containing protein</fullName>
    </recommendedName>
</protein>
<keyword evidence="4" id="KW-1185">Reference proteome</keyword>
<dbReference type="SUPFAM" id="SSF46565">
    <property type="entry name" value="Chaperone J-domain"/>
    <property type="match status" value="1"/>
</dbReference>
<keyword evidence="1" id="KW-0175">Coiled coil</keyword>